<feature type="compositionally biased region" description="Polar residues" evidence="1">
    <location>
        <begin position="610"/>
        <end position="627"/>
    </location>
</feature>
<feature type="region of interest" description="Disordered" evidence="1">
    <location>
        <begin position="275"/>
        <end position="295"/>
    </location>
</feature>
<feature type="region of interest" description="Disordered" evidence="1">
    <location>
        <begin position="1"/>
        <end position="79"/>
    </location>
</feature>
<feature type="compositionally biased region" description="Basic and acidic residues" evidence="1">
    <location>
        <begin position="104"/>
        <end position="116"/>
    </location>
</feature>
<dbReference type="GeneID" id="39611779"/>
<dbReference type="STRING" id="1051616.A0A3M9YJ06"/>
<feature type="compositionally biased region" description="Low complexity" evidence="1">
    <location>
        <begin position="774"/>
        <end position="795"/>
    </location>
</feature>
<dbReference type="EMBL" id="RBVV01000007">
    <property type="protein sequence ID" value="RNJ60399.1"/>
    <property type="molecule type" value="Genomic_DNA"/>
</dbReference>
<feature type="region of interest" description="Disordered" evidence="1">
    <location>
        <begin position="580"/>
        <end position="679"/>
    </location>
</feature>
<evidence type="ECO:0000256" key="1">
    <source>
        <dbReference type="SAM" id="MobiDB-lite"/>
    </source>
</evidence>
<organism evidence="4 5">
    <name type="scientific">Verticillium nonalfalfae</name>
    <dbReference type="NCBI Taxonomy" id="1051616"/>
    <lineage>
        <taxon>Eukaryota</taxon>
        <taxon>Fungi</taxon>
        <taxon>Dikarya</taxon>
        <taxon>Ascomycota</taxon>
        <taxon>Pezizomycotina</taxon>
        <taxon>Sordariomycetes</taxon>
        <taxon>Hypocreomycetidae</taxon>
        <taxon>Glomerellales</taxon>
        <taxon>Plectosphaerellaceae</taxon>
        <taxon>Verticillium</taxon>
    </lineage>
</organism>
<dbReference type="RefSeq" id="XP_028498557.1">
    <property type="nucleotide sequence ID" value="XM_028642185.1"/>
</dbReference>
<feature type="region of interest" description="Disordered" evidence="1">
    <location>
        <begin position="890"/>
        <end position="930"/>
    </location>
</feature>
<gene>
    <name evidence="4" type="ORF">D7B24_008090</name>
</gene>
<feature type="domain" description="DUF7877" evidence="3">
    <location>
        <begin position="79"/>
        <end position="187"/>
    </location>
</feature>
<feature type="compositionally biased region" description="Basic and acidic residues" evidence="1">
    <location>
        <begin position="43"/>
        <end position="52"/>
    </location>
</feature>
<dbReference type="Pfam" id="PF25289">
    <property type="entry name" value="DUF7877"/>
    <property type="match status" value="1"/>
</dbReference>
<dbReference type="Proteomes" id="UP000267145">
    <property type="component" value="Unassembled WGS sequence"/>
</dbReference>
<evidence type="ECO:0000313" key="4">
    <source>
        <dbReference type="EMBL" id="RNJ60399.1"/>
    </source>
</evidence>
<feature type="compositionally biased region" description="Polar residues" evidence="1">
    <location>
        <begin position="636"/>
        <end position="647"/>
    </location>
</feature>
<name>A0A3M9YJ06_9PEZI</name>
<dbReference type="InterPro" id="IPR056687">
    <property type="entry name" value="DUF7785"/>
</dbReference>
<feature type="compositionally biased region" description="Acidic residues" evidence="1">
    <location>
        <begin position="53"/>
        <end position="68"/>
    </location>
</feature>
<feature type="region of interest" description="Disordered" evidence="1">
    <location>
        <begin position="101"/>
        <end position="124"/>
    </location>
</feature>
<feature type="domain" description="DUF7785" evidence="2">
    <location>
        <begin position="468"/>
        <end position="567"/>
    </location>
</feature>
<feature type="region of interest" description="Disordered" evidence="1">
    <location>
        <begin position="496"/>
        <end position="521"/>
    </location>
</feature>
<evidence type="ECO:0000259" key="2">
    <source>
        <dbReference type="Pfam" id="PF25009"/>
    </source>
</evidence>
<evidence type="ECO:0000259" key="3">
    <source>
        <dbReference type="Pfam" id="PF25289"/>
    </source>
</evidence>
<feature type="compositionally biased region" description="Pro residues" evidence="1">
    <location>
        <begin position="280"/>
        <end position="291"/>
    </location>
</feature>
<evidence type="ECO:0000313" key="5">
    <source>
        <dbReference type="Proteomes" id="UP000267145"/>
    </source>
</evidence>
<comment type="caution">
    <text evidence="4">The sequence shown here is derived from an EMBL/GenBank/DDBJ whole genome shotgun (WGS) entry which is preliminary data.</text>
</comment>
<proteinExistence type="predicted"/>
<feature type="region of interest" description="Disordered" evidence="1">
    <location>
        <begin position="336"/>
        <end position="362"/>
    </location>
</feature>
<dbReference type="AlphaFoldDB" id="A0A3M9YJ06"/>
<accession>A0A3M9YJ06</accession>
<keyword evidence="5" id="KW-1185">Reference proteome</keyword>
<dbReference type="Pfam" id="PF25009">
    <property type="entry name" value="DUF7785"/>
    <property type="match status" value="1"/>
</dbReference>
<feature type="compositionally biased region" description="Low complexity" evidence="1">
    <location>
        <begin position="13"/>
        <end position="25"/>
    </location>
</feature>
<dbReference type="InterPro" id="IPR057199">
    <property type="entry name" value="DUF7877"/>
</dbReference>
<reference evidence="4 5" key="1">
    <citation type="submission" date="2018-10" db="EMBL/GenBank/DDBJ databases">
        <title>Genome sequence of Verticillium nonalfalfae VnAa140.</title>
        <authorList>
            <person name="Stajich J.E."/>
            <person name="Kasson M.T."/>
        </authorList>
    </citation>
    <scope>NUCLEOTIDE SEQUENCE [LARGE SCALE GENOMIC DNA]</scope>
    <source>
        <strain evidence="4 5">VnAa140</strain>
    </source>
</reference>
<feature type="compositionally biased region" description="Polar residues" evidence="1">
    <location>
        <begin position="1"/>
        <end position="12"/>
    </location>
</feature>
<feature type="region of interest" description="Disordered" evidence="1">
    <location>
        <begin position="714"/>
        <end position="824"/>
    </location>
</feature>
<feature type="compositionally biased region" description="Low complexity" evidence="1">
    <location>
        <begin position="581"/>
        <end position="596"/>
    </location>
</feature>
<feature type="compositionally biased region" description="Polar residues" evidence="1">
    <location>
        <begin position="714"/>
        <end position="761"/>
    </location>
</feature>
<protein>
    <submittedName>
        <fullName evidence="4">Uncharacterized protein</fullName>
    </submittedName>
</protein>
<sequence>MAQPTPSLPTNGTAASSSPALTPAPDHIGTPESGHSNVPVKRKREDDEHMKDDDDDAADADADMDMDDAQPPKEFKDPQSIIRDYFKVLTSYDTTPSILQRPLRVTETENEPDAKRQKSSNGAAAVTIADKVAQEQYTLLDDLADDLLAAAADQLAELESSRNGAGAEENHAFVDGLVRFKKKALELFRREKNYPRGASDPQQKMQPDAATTGRVVLTLSGSGRQLFSSQPLPARAQQAINISETLSRSVMPVHVSSARILPSRQTERTYTLGELFSSPRPLPPLQPPKQPKPQAKGNVLNFCHPEIPAPSKYRTNTYFTQKVTVGHFLDYSNAASSTSQSKEIKQRQRAQSLAGHKPSSSELEVSEMESLFRAAFSSFAPCKDDSAAMVPASLAGRMYWQQTGQRTFNRMVEAALEENEDDMAGQKPDATPQIMDIDEELIQEAIDNWDDKIDPALEIWGPQKTDEEKDTEELLKEVDDLIFTLASYQRIRNTSLPSSHNKYAGDPSGGDMLASGTGANPSEEEIATYEALKAQLGLIVKMLPPFAVAKLNGDQLNDLLVSTNLEVRTDQYKGVMEDEGAAQARARQQHGAASAATGTARPSGAHRTPSAPSYNYGNNQPYGTPTRQGGPPQYYRGNTQTPIQQQPHLGRPAAPHTMPHPQYRQQPPPQQPPQQGQQFRTQNTYPNQYAAQLAKTQTPFGHQNVPQYATQPRPQQYAYNNTGPQASPTARFQPGYGQTYQPNQGGYTNGAPNMQKRTMSPQVPAGQYSPSPPLSQQQHHQPHPQHMSHMQHQQPRAPYGSPANRPQYPNGTHSPGPNAHVQGRPAPYMNSVTDQNQQRLLEQARARAAAQQNSNVFGDKMQQGGMANQTSYNPAQLAAQQARLVNNVANKPQSPAPRQGQNGTPTIPARVTPVPVPVIPGAQQQQQQQG</sequence>